<dbReference type="AlphaFoldDB" id="A0A2P0ZG97"/>
<dbReference type="EMBL" id="MG373767">
    <property type="protein sequence ID" value="AVH79476.1"/>
    <property type="molecule type" value="Genomic_DNA"/>
</dbReference>
<sequence>MICQMISHGGAILSKTKGDRINKAIYQYGSVKDLCREHRKYFSQLDNLTSAVPLPYNASQPN</sequence>
<accession>A0A2P0ZG97</accession>
<protein>
    <submittedName>
        <fullName evidence="1">Uncharacterized protein</fullName>
    </submittedName>
</protein>
<proteinExistence type="predicted"/>
<reference evidence="1" key="1">
    <citation type="journal article" date="2018" name="Science">
        <title>Natural noncanonical protein splicing yields products with diverse ?-amino acid residues.</title>
        <authorList>
            <person name="Morinaka B.I."/>
            <person name="Lakis E."/>
            <person name="Verest M."/>
            <person name="Helf M.J."/>
            <person name="Scalvenzi T."/>
            <person name="Vagstad A.L."/>
            <person name="Sims J."/>
            <person name="Sunagawa S."/>
            <person name="Gugger M."/>
            <person name="Piel J."/>
        </authorList>
    </citation>
    <scope>NUCLEOTIDE SEQUENCE</scope>
    <source>
        <strain evidence="1">PCC 7415</strain>
    </source>
</reference>
<evidence type="ECO:0000313" key="1">
    <source>
        <dbReference type="EMBL" id="AVH79476.1"/>
    </source>
</evidence>
<organism evidence="1">
    <name type="scientific">[Tolypothrix] sp. PCC 7415</name>
    <dbReference type="NCBI Taxonomy" id="373957"/>
    <lineage>
        <taxon>Bacteria</taxon>
        <taxon>Bacillati</taxon>
        <taxon>Cyanobacteriota</taxon>
        <taxon>Cyanophyceae</taxon>
        <taxon>Nostocales</taxon>
        <taxon>Fortieaceae</taxon>
        <taxon>Roholtiella</taxon>
    </lineage>
</organism>
<name>A0A2P0ZG97_9CYAN</name>